<evidence type="ECO:0000256" key="1">
    <source>
        <dbReference type="SAM" id="Phobius"/>
    </source>
</evidence>
<proteinExistence type="predicted"/>
<feature type="transmembrane region" description="Helical" evidence="1">
    <location>
        <begin position="60"/>
        <end position="81"/>
    </location>
</feature>
<sequence length="88" mass="10217">MVESEIMNEHNRDILEFHTYLSKGELTLILIKYIKWFNILLTAGMLINLFSYTIGRLQLIPLLTIGSIQILLGAFINVMVFKMNELDE</sequence>
<name>A0A2S7N2C0_9BACI</name>
<protein>
    <recommendedName>
        <fullName evidence="4">YrhK domain-containing protein</fullName>
    </recommendedName>
</protein>
<organism evidence="2 3">
    <name type="scientific">Pradoshia eiseniae</name>
    <dbReference type="NCBI Taxonomy" id="2064768"/>
    <lineage>
        <taxon>Bacteria</taxon>
        <taxon>Bacillati</taxon>
        <taxon>Bacillota</taxon>
        <taxon>Bacilli</taxon>
        <taxon>Bacillales</taxon>
        <taxon>Bacillaceae</taxon>
        <taxon>Pradoshia</taxon>
    </lineage>
</organism>
<dbReference type="EMBL" id="PKOZ01000002">
    <property type="protein sequence ID" value="PQD96241.1"/>
    <property type="molecule type" value="Genomic_DNA"/>
</dbReference>
<feature type="transmembrane region" description="Helical" evidence="1">
    <location>
        <begin position="36"/>
        <end position="54"/>
    </location>
</feature>
<accession>A0A2S7N2C0</accession>
<evidence type="ECO:0000313" key="3">
    <source>
        <dbReference type="Proteomes" id="UP000239663"/>
    </source>
</evidence>
<evidence type="ECO:0008006" key="4">
    <source>
        <dbReference type="Google" id="ProtNLM"/>
    </source>
</evidence>
<dbReference type="Proteomes" id="UP000239663">
    <property type="component" value="Unassembled WGS sequence"/>
</dbReference>
<keyword evidence="3" id="KW-1185">Reference proteome</keyword>
<gene>
    <name evidence="2" type="ORF">CYL18_06495</name>
</gene>
<dbReference type="AlphaFoldDB" id="A0A2S7N2C0"/>
<keyword evidence="1" id="KW-1133">Transmembrane helix</keyword>
<keyword evidence="1" id="KW-0812">Transmembrane</keyword>
<evidence type="ECO:0000313" key="2">
    <source>
        <dbReference type="EMBL" id="PQD96241.1"/>
    </source>
</evidence>
<keyword evidence="1" id="KW-0472">Membrane</keyword>
<reference evidence="2 3" key="1">
    <citation type="submission" date="2017-12" db="EMBL/GenBank/DDBJ databases">
        <title>Taxonomic description and draft genome of Pradoshia cofamensis Gen. nov., sp. nov., a thermotolerant bacillale isolated from anterior gut of earthworm Eisenia fetida.</title>
        <authorList>
            <person name="Saha T."/>
            <person name="Chakraborty R."/>
        </authorList>
    </citation>
    <scope>NUCLEOTIDE SEQUENCE [LARGE SCALE GENOMIC DNA]</scope>
    <source>
        <strain evidence="2 3">EAG3</strain>
    </source>
</reference>
<comment type="caution">
    <text evidence="2">The sequence shown here is derived from an EMBL/GenBank/DDBJ whole genome shotgun (WGS) entry which is preliminary data.</text>
</comment>